<accession>A0A7X5UM61</accession>
<dbReference type="Pfam" id="PF01555">
    <property type="entry name" value="N6_N4_Mtase"/>
    <property type="match status" value="1"/>
</dbReference>
<keyword evidence="6" id="KW-0238">DNA-binding</keyword>
<evidence type="ECO:0000259" key="10">
    <source>
        <dbReference type="Pfam" id="PF01555"/>
    </source>
</evidence>
<dbReference type="GO" id="GO:0015667">
    <property type="term" value="F:site-specific DNA-methyltransferase (cytosine-N4-specific) activity"/>
    <property type="evidence" value="ECO:0007669"/>
    <property type="project" value="UniProtKB-EC"/>
</dbReference>
<protein>
    <recommendedName>
        <fullName evidence="8">Methyltransferase</fullName>
        <ecNumber evidence="8">2.1.1.-</ecNumber>
    </recommendedName>
</protein>
<dbReference type="EC" id="2.1.1.-" evidence="8"/>
<dbReference type="AlphaFoldDB" id="A0A7X5UM61"/>
<dbReference type="Gene3D" id="3.40.50.150">
    <property type="entry name" value="Vaccinia Virus protein VP39"/>
    <property type="match status" value="1"/>
</dbReference>
<dbReference type="InterPro" id="IPR001091">
    <property type="entry name" value="RM_Methyltransferase"/>
</dbReference>
<dbReference type="GO" id="GO:0009307">
    <property type="term" value="P:DNA restriction-modification system"/>
    <property type="evidence" value="ECO:0007669"/>
    <property type="project" value="UniProtKB-KW"/>
</dbReference>
<dbReference type="InterPro" id="IPR002941">
    <property type="entry name" value="DNA_methylase_N4/N6"/>
</dbReference>
<keyword evidence="4" id="KW-0949">S-adenosyl-L-methionine</keyword>
<organism evidence="11 12">
    <name type="scientific">Saccharomonospora amisosensis</name>
    <dbReference type="NCBI Taxonomy" id="1128677"/>
    <lineage>
        <taxon>Bacteria</taxon>
        <taxon>Bacillati</taxon>
        <taxon>Actinomycetota</taxon>
        <taxon>Actinomycetes</taxon>
        <taxon>Pseudonocardiales</taxon>
        <taxon>Pseudonocardiaceae</taxon>
        <taxon>Saccharomonospora</taxon>
    </lineage>
</organism>
<dbReference type="PROSITE" id="PS00093">
    <property type="entry name" value="N4_MTASE"/>
    <property type="match status" value="1"/>
</dbReference>
<dbReference type="SUPFAM" id="SSF53335">
    <property type="entry name" value="S-adenosyl-L-methionine-dependent methyltransferases"/>
    <property type="match status" value="1"/>
</dbReference>
<evidence type="ECO:0000256" key="4">
    <source>
        <dbReference type="ARBA" id="ARBA00022691"/>
    </source>
</evidence>
<dbReference type="InterPro" id="IPR029063">
    <property type="entry name" value="SAM-dependent_MTases_sf"/>
</dbReference>
<comment type="caution">
    <text evidence="11">The sequence shown here is derived from an EMBL/GenBank/DDBJ whole genome shotgun (WGS) entry which is preliminary data.</text>
</comment>
<keyword evidence="12" id="KW-1185">Reference proteome</keyword>
<evidence type="ECO:0000256" key="3">
    <source>
        <dbReference type="ARBA" id="ARBA00022679"/>
    </source>
</evidence>
<evidence type="ECO:0000256" key="1">
    <source>
        <dbReference type="ARBA" id="ARBA00010203"/>
    </source>
</evidence>
<keyword evidence="3" id="KW-0808">Transferase</keyword>
<evidence type="ECO:0000256" key="6">
    <source>
        <dbReference type="ARBA" id="ARBA00023125"/>
    </source>
</evidence>
<comment type="similarity">
    <text evidence="1">Belongs to the N(4)/N(6)-methyltransferase family. N(4) subfamily.</text>
</comment>
<name>A0A7X5UM61_9PSEU</name>
<evidence type="ECO:0000313" key="12">
    <source>
        <dbReference type="Proteomes" id="UP000545493"/>
    </source>
</evidence>
<dbReference type="GO" id="GO:0003677">
    <property type="term" value="F:DNA binding"/>
    <property type="evidence" value="ECO:0007669"/>
    <property type="project" value="UniProtKB-KW"/>
</dbReference>
<feature type="region of interest" description="Disordered" evidence="9">
    <location>
        <begin position="64"/>
        <end position="83"/>
    </location>
</feature>
<evidence type="ECO:0000256" key="8">
    <source>
        <dbReference type="RuleBase" id="RU362026"/>
    </source>
</evidence>
<dbReference type="InterPro" id="IPR017985">
    <property type="entry name" value="MeTrfase_CN4_CS"/>
</dbReference>
<dbReference type="Proteomes" id="UP000545493">
    <property type="component" value="Unassembled WGS sequence"/>
</dbReference>
<feature type="domain" description="DNA methylase N-4/N-6" evidence="10">
    <location>
        <begin position="33"/>
        <end position="341"/>
    </location>
</feature>
<reference evidence="11 12" key="1">
    <citation type="submission" date="2020-03" db="EMBL/GenBank/DDBJ databases">
        <title>Sequencing the genomes of 1000 actinobacteria strains.</title>
        <authorList>
            <person name="Klenk H.-P."/>
        </authorList>
    </citation>
    <scope>NUCLEOTIDE SEQUENCE [LARGE SCALE GENOMIC DNA]</scope>
    <source>
        <strain evidence="11 12">DSM 45685</strain>
    </source>
</reference>
<dbReference type="EMBL" id="JAAOYM010000001">
    <property type="protein sequence ID" value="NIJ10545.1"/>
    <property type="molecule type" value="Genomic_DNA"/>
</dbReference>
<evidence type="ECO:0000313" key="11">
    <source>
        <dbReference type="EMBL" id="NIJ10545.1"/>
    </source>
</evidence>
<evidence type="ECO:0000256" key="7">
    <source>
        <dbReference type="ARBA" id="ARBA00049120"/>
    </source>
</evidence>
<dbReference type="GO" id="GO:0032259">
    <property type="term" value="P:methylation"/>
    <property type="evidence" value="ECO:0007669"/>
    <property type="project" value="UniProtKB-KW"/>
</dbReference>
<evidence type="ECO:0000256" key="9">
    <source>
        <dbReference type="SAM" id="MobiDB-lite"/>
    </source>
</evidence>
<comment type="catalytic activity">
    <reaction evidence="7">
        <text>a 2'-deoxycytidine in DNA + S-adenosyl-L-methionine = an N(4)-methyl-2'-deoxycytidine in DNA + S-adenosyl-L-homocysteine + H(+)</text>
        <dbReference type="Rhea" id="RHEA:16857"/>
        <dbReference type="Rhea" id="RHEA-COMP:11369"/>
        <dbReference type="Rhea" id="RHEA-COMP:13674"/>
        <dbReference type="ChEBI" id="CHEBI:15378"/>
        <dbReference type="ChEBI" id="CHEBI:57856"/>
        <dbReference type="ChEBI" id="CHEBI:59789"/>
        <dbReference type="ChEBI" id="CHEBI:85452"/>
        <dbReference type="ChEBI" id="CHEBI:137933"/>
        <dbReference type="EC" id="2.1.1.113"/>
    </reaction>
</comment>
<gene>
    <name evidence="11" type="ORF">FHU38_000889</name>
</gene>
<dbReference type="GO" id="GO:0008170">
    <property type="term" value="F:N-methyltransferase activity"/>
    <property type="evidence" value="ECO:0007669"/>
    <property type="project" value="InterPro"/>
</dbReference>
<evidence type="ECO:0000256" key="5">
    <source>
        <dbReference type="ARBA" id="ARBA00022747"/>
    </source>
</evidence>
<dbReference type="RefSeq" id="WP_167166724.1">
    <property type="nucleotide sequence ID" value="NZ_JAAOYM010000001.1"/>
</dbReference>
<keyword evidence="2 11" id="KW-0489">Methyltransferase</keyword>
<keyword evidence="5" id="KW-0680">Restriction system</keyword>
<evidence type="ECO:0000256" key="2">
    <source>
        <dbReference type="ARBA" id="ARBA00022603"/>
    </source>
</evidence>
<proteinExistence type="inferred from homology"/>
<dbReference type="PRINTS" id="PR00508">
    <property type="entry name" value="S21N4MTFRASE"/>
</dbReference>
<sequence>MTTSSGLYYRDPHIQLHVGDATTVLATLPDGSVDCVVTSPPYWGLRDYGTATWIGGNPRCQHTLGTTPHQRRSPKATYPAEATRNGEKRCRRCGAVCQDLQYGHEPTPEKYVEQLRRALSEVWRILAPEGTVWLNLGDSYSSNSDGYVCARRGNPRQPSYRPAAVVSHKSLVGMPWRVAFALQNDGWIIRNAIVWHKPNGMPESVQDRLSCRYEMLFLLVKQQHYFFNLDAIREPYTADRPLRRKTHYGGNKDNTIKMYWTPQAKGKNPGDVWSMSTRPLREAHCAPFPIDMPLRCIAAGCPEDGLVLDPFSGAGTTGLAARQLNRQFCGIDLRPDYHDIFLNRLADQNGEICNTAA</sequence>